<sequence>MPKAATTPTAPRRRHNPLELDYMQSGPLKTKAPKRVKKDTEEGPGFVDAKQTRTILKLGQGLTQEDQDERTAKQKAAAGPNREAFNYDARLAELEEAEDDEPENTGMAGANDDEEAWGDEDDEIEHLDVDPEDLEAYRKFLPELDQDPLLAHGWNQKPDDGMAEDDEQPTNLADLIMEKIMQHEADMERRESGPIDDEELPEKVVLVYTKIGEILSRWKSGKIPKPFKVLPTIPRWEEIIQLTKPENWTANAVYEATKIFTSGKKDTSRVFLEHVLLPRVREDIYEHHKLNVHLFKAVKRALYARSAWFKGFLFPLVSNNLTSREATIIGAVLTRVSVPILHSAAALAGLCEISAQGASDGVEGGGAVNILIKALLEKKYALPWSVIDSLVFLYTDFLRFRSVDPASIKQADGLDVEETTNARLPVVWHQCFLAFAERYKNDITEDAREALLDLILTHGHPAISPEIRKELLSGRGRGVVEVPQTVALDGDDTMML</sequence>
<evidence type="ECO:0000256" key="1">
    <source>
        <dbReference type="ARBA" id="ARBA00007114"/>
    </source>
</evidence>
<evidence type="ECO:0000313" key="4">
    <source>
        <dbReference type="Proteomes" id="UP001610728"/>
    </source>
</evidence>
<dbReference type="PANTHER" id="PTHR12821:SF0">
    <property type="entry name" value="BYSTIN"/>
    <property type="match status" value="1"/>
</dbReference>
<proteinExistence type="inferred from homology"/>
<evidence type="ECO:0000313" key="3">
    <source>
        <dbReference type="EMBL" id="KAL2889576.1"/>
    </source>
</evidence>
<evidence type="ECO:0000256" key="2">
    <source>
        <dbReference type="SAM" id="MobiDB-lite"/>
    </source>
</evidence>
<dbReference type="RefSeq" id="XP_070860756.1">
    <property type="nucleotide sequence ID" value="XM_071006693.1"/>
</dbReference>
<keyword evidence="4" id="KW-1185">Reference proteome</keyword>
<protein>
    <submittedName>
        <fullName evidence="3">Bystin-like protein</fullName>
    </submittedName>
</protein>
<organism evidence="3 4">
    <name type="scientific">Ceratocystis lukuohia</name>
    <dbReference type="NCBI Taxonomy" id="2019550"/>
    <lineage>
        <taxon>Eukaryota</taxon>
        <taxon>Fungi</taxon>
        <taxon>Dikarya</taxon>
        <taxon>Ascomycota</taxon>
        <taxon>Pezizomycotina</taxon>
        <taxon>Sordariomycetes</taxon>
        <taxon>Hypocreomycetidae</taxon>
        <taxon>Microascales</taxon>
        <taxon>Ceratocystidaceae</taxon>
        <taxon>Ceratocystis</taxon>
    </lineage>
</organism>
<comment type="caution">
    <text evidence="3">The sequence shown here is derived from an EMBL/GenBank/DDBJ whole genome shotgun (WGS) entry which is preliminary data.</text>
</comment>
<dbReference type="EMBL" id="JABSNW010000002">
    <property type="protein sequence ID" value="KAL2889576.1"/>
    <property type="molecule type" value="Genomic_DNA"/>
</dbReference>
<dbReference type="GeneID" id="98115751"/>
<accession>A0ABR4MMS5</accession>
<dbReference type="InterPro" id="IPR007955">
    <property type="entry name" value="Bystin"/>
</dbReference>
<feature type="region of interest" description="Disordered" evidence="2">
    <location>
        <begin position="1"/>
        <end position="119"/>
    </location>
</feature>
<dbReference type="Pfam" id="PF05291">
    <property type="entry name" value="Bystin"/>
    <property type="match status" value="1"/>
</dbReference>
<comment type="similarity">
    <text evidence="1">Belongs to the bystin family.</text>
</comment>
<name>A0ABR4MMS5_9PEZI</name>
<gene>
    <name evidence="3" type="ORF">HOO65_020118</name>
</gene>
<dbReference type="PANTHER" id="PTHR12821">
    <property type="entry name" value="BYSTIN"/>
    <property type="match status" value="1"/>
</dbReference>
<dbReference type="Proteomes" id="UP001610728">
    <property type="component" value="Unassembled WGS sequence"/>
</dbReference>
<feature type="compositionally biased region" description="Acidic residues" evidence="2">
    <location>
        <begin position="94"/>
        <end position="103"/>
    </location>
</feature>
<reference evidence="3 4" key="1">
    <citation type="submission" date="2020-05" db="EMBL/GenBank/DDBJ databases">
        <title>Ceratocystis lukuohia genome.</title>
        <authorList>
            <person name="Harrington T.C."/>
            <person name="Kim K."/>
            <person name="Mayers C.G."/>
        </authorList>
    </citation>
    <scope>NUCLEOTIDE SEQUENCE [LARGE SCALE GENOMIC DNA]</scope>
    <source>
        <strain evidence="3 4">C4212</strain>
    </source>
</reference>